<sequence>MSVRNRTASCSDRIRPEHLKNLPSVLIDTLVRLFTRSPVGMQGPQTLEDQRDSVYKKGDSQDIDNYRPICLVSVIYKLFTRVVFNRLGKVLDEG</sequence>
<name>A0ABR1E278_NECAM</name>
<comment type="caution">
    <text evidence="1">The sequence shown here is derived from an EMBL/GenBank/DDBJ whole genome shotgun (WGS) entry which is preliminary data.</text>
</comment>
<accession>A0ABR1E278</accession>
<evidence type="ECO:0000313" key="2">
    <source>
        <dbReference type="Proteomes" id="UP001303046"/>
    </source>
</evidence>
<gene>
    <name evidence="1" type="primary">Necator_chrV.g19663</name>
    <name evidence="1" type="ORF">RB195_014871</name>
</gene>
<protein>
    <recommendedName>
        <fullName evidence="3">Reverse transcriptase domain-containing protein</fullName>
    </recommendedName>
</protein>
<keyword evidence="2" id="KW-1185">Reference proteome</keyword>
<organism evidence="1 2">
    <name type="scientific">Necator americanus</name>
    <name type="common">Human hookworm</name>
    <dbReference type="NCBI Taxonomy" id="51031"/>
    <lineage>
        <taxon>Eukaryota</taxon>
        <taxon>Metazoa</taxon>
        <taxon>Ecdysozoa</taxon>
        <taxon>Nematoda</taxon>
        <taxon>Chromadorea</taxon>
        <taxon>Rhabditida</taxon>
        <taxon>Rhabditina</taxon>
        <taxon>Rhabditomorpha</taxon>
        <taxon>Strongyloidea</taxon>
        <taxon>Ancylostomatidae</taxon>
        <taxon>Bunostominae</taxon>
        <taxon>Necator</taxon>
    </lineage>
</organism>
<evidence type="ECO:0000313" key="1">
    <source>
        <dbReference type="EMBL" id="KAK6756700.1"/>
    </source>
</evidence>
<dbReference type="Proteomes" id="UP001303046">
    <property type="component" value="Unassembled WGS sequence"/>
</dbReference>
<evidence type="ECO:0008006" key="3">
    <source>
        <dbReference type="Google" id="ProtNLM"/>
    </source>
</evidence>
<dbReference type="EMBL" id="JAVFWL010000005">
    <property type="protein sequence ID" value="KAK6756700.1"/>
    <property type="molecule type" value="Genomic_DNA"/>
</dbReference>
<proteinExistence type="predicted"/>
<reference evidence="1 2" key="1">
    <citation type="submission" date="2023-08" db="EMBL/GenBank/DDBJ databases">
        <title>A Necator americanus chromosomal reference genome.</title>
        <authorList>
            <person name="Ilik V."/>
            <person name="Petrzelkova K.J."/>
            <person name="Pardy F."/>
            <person name="Fuh T."/>
            <person name="Niatou-Singa F.S."/>
            <person name="Gouil Q."/>
            <person name="Baker L."/>
            <person name="Ritchie M.E."/>
            <person name="Jex A.R."/>
            <person name="Gazzola D."/>
            <person name="Li H."/>
            <person name="Toshio Fujiwara R."/>
            <person name="Zhan B."/>
            <person name="Aroian R.V."/>
            <person name="Pafco B."/>
            <person name="Schwarz E.M."/>
        </authorList>
    </citation>
    <scope>NUCLEOTIDE SEQUENCE [LARGE SCALE GENOMIC DNA]</scope>
    <source>
        <strain evidence="1 2">Aroian</strain>
        <tissue evidence="1">Whole animal</tissue>
    </source>
</reference>